<organism evidence="2 3">
    <name type="scientific">Dryococelus australis</name>
    <dbReference type="NCBI Taxonomy" id="614101"/>
    <lineage>
        <taxon>Eukaryota</taxon>
        <taxon>Metazoa</taxon>
        <taxon>Ecdysozoa</taxon>
        <taxon>Arthropoda</taxon>
        <taxon>Hexapoda</taxon>
        <taxon>Insecta</taxon>
        <taxon>Pterygota</taxon>
        <taxon>Neoptera</taxon>
        <taxon>Polyneoptera</taxon>
        <taxon>Phasmatodea</taxon>
        <taxon>Verophasmatodea</taxon>
        <taxon>Anareolatae</taxon>
        <taxon>Phasmatidae</taxon>
        <taxon>Eurycanthinae</taxon>
        <taxon>Dryococelus</taxon>
    </lineage>
</organism>
<evidence type="ECO:0000313" key="3">
    <source>
        <dbReference type="Proteomes" id="UP001159363"/>
    </source>
</evidence>
<keyword evidence="3" id="KW-1185">Reference proteome</keyword>
<dbReference type="Proteomes" id="UP001159363">
    <property type="component" value="Chromosome 10"/>
</dbReference>
<name>A0ABQ9GKM2_9NEOP</name>
<feature type="region of interest" description="Disordered" evidence="1">
    <location>
        <begin position="1"/>
        <end position="61"/>
    </location>
</feature>
<gene>
    <name evidence="2" type="ORF">PR048_026192</name>
</gene>
<proteinExistence type="predicted"/>
<feature type="compositionally biased region" description="Basic and acidic residues" evidence="1">
    <location>
        <begin position="1"/>
        <end position="11"/>
    </location>
</feature>
<dbReference type="EMBL" id="JARBHB010000011">
    <property type="protein sequence ID" value="KAJ8872586.1"/>
    <property type="molecule type" value="Genomic_DNA"/>
</dbReference>
<protein>
    <submittedName>
        <fullName evidence="2">Uncharacterized protein</fullName>
    </submittedName>
</protein>
<feature type="compositionally biased region" description="Low complexity" evidence="1">
    <location>
        <begin position="207"/>
        <end position="218"/>
    </location>
</feature>
<accession>A0ABQ9GKM2</accession>
<evidence type="ECO:0000313" key="2">
    <source>
        <dbReference type="EMBL" id="KAJ8872586.1"/>
    </source>
</evidence>
<comment type="caution">
    <text evidence="2">The sequence shown here is derived from an EMBL/GenBank/DDBJ whole genome shotgun (WGS) entry which is preliminary data.</text>
</comment>
<sequence length="251" mass="28109">MKGRVERERSPRKTRRPAASSGTITICENPGVTPPRIEPGSPRWEASSLTTTPLRSPPIHAPTLMLCDSRAEHLPRRRHRGANPRRSDYRSATLPLSYEGRANLTTTDTVKLLKRDTANIGQSEETNISSFRALVIHLHVLVEWPFAHVPIETSSVSLLDSEFEAVKTVKEKSTRSRNGLYTCPRKERRKGARFVVTHLLEFCEKTSSSSPLPLTHLHQQSEMPPDNDEARARVDGAVVTSNTTAQGRRFC</sequence>
<reference evidence="2 3" key="1">
    <citation type="submission" date="2023-02" db="EMBL/GenBank/DDBJ databases">
        <title>LHISI_Scaffold_Assembly.</title>
        <authorList>
            <person name="Stuart O.P."/>
            <person name="Cleave R."/>
            <person name="Magrath M.J.L."/>
            <person name="Mikheyev A.S."/>
        </authorList>
    </citation>
    <scope>NUCLEOTIDE SEQUENCE [LARGE SCALE GENOMIC DNA]</scope>
    <source>
        <strain evidence="2">Daus_M_001</strain>
        <tissue evidence="2">Leg muscle</tissue>
    </source>
</reference>
<evidence type="ECO:0000256" key="1">
    <source>
        <dbReference type="SAM" id="MobiDB-lite"/>
    </source>
</evidence>
<feature type="region of interest" description="Disordered" evidence="1">
    <location>
        <begin position="207"/>
        <end position="229"/>
    </location>
</feature>